<dbReference type="PROSITE" id="PS50075">
    <property type="entry name" value="CARRIER"/>
    <property type="match status" value="1"/>
</dbReference>
<organism evidence="17 18">
    <name type="scientific">Dictyostelium firmibasis</name>
    <dbReference type="NCBI Taxonomy" id="79012"/>
    <lineage>
        <taxon>Eukaryota</taxon>
        <taxon>Amoebozoa</taxon>
        <taxon>Evosea</taxon>
        <taxon>Eumycetozoa</taxon>
        <taxon>Dictyostelia</taxon>
        <taxon>Dictyosteliales</taxon>
        <taxon>Dictyosteliaceae</taxon>
        <taxon>Dictyostelium</taxon>
    </lineage>
</organism>
<dbReference type="PROSITE" id="PS00012">
    <property type="entry name" value="PHOSPHOPANTETHEINE"/>
    <property type="match status" value="1"/>
</dbReference>
<dbReference type="FunFam" id="1.10.1200.10:FF:000003">
    <property type="entry name" value="Acyl carrier protein"/>
    <property type="match status" value="1"/>
</dbReference>
<keyword evidence="5" id="KW-0813">Transport</keyword>
<evidence type="ECO:0000313" key="17">
    <source>
        <dbReference type="EMBL" id="KAK5583601.1"/>
    </source>
</evidence>
<keyword evidence="18" id="KW-1185">Reference proteome</keyword>
<comment type="caution">
    <text evidence="17">The sequence shown here is derived from an EMBL/GenBank/DDBJ whole genome shotgun (WGS) entry which is preliminary data.</text>
</comment>
<evidence type="ECO:0000256" key="15">
    <source>
        <dbReference type="RuleBase" id="RU000722"/>
    </source>
</evidence>
<dbReference type="InterPro" id="IPR009081">
    <property type="entry name" value="PP-bd_ACP"/>
</dbReference>
<dbReference type="Pfam" id="PF00550">
    <property type="entry name" value="PP-binding"/>
    <property type="match status" value="1"/>
</dbReference>
<evidence type="ECO:0000259" key="16">
    <source>
        <dbReference type="PROSITE" id="PS50075"/>
    </source>
</evidence>
<evidence type="ECO:0000256" key="7">
    <source>
        <dbReference type="ARBA" id="ARBA00022516"/>
    </source>
</evidence>
<keyword evidence="12" id="KW-0443">Lipid metabolism</keyword>
<keyword evidence="14 15" id="KW-0275">Fatty acid biosynthesis</keyword>
<dbReference type="HAMAP" id="MF_01217">
    <property type="entry name" value="Acyl_carrier"/>
    <property type="match status" value="1"/>
</dbReference>
<dbReference type="GO" id="GO:0000035">
    <property type="term" value="F:acyl binding"/>
    <property type="evidence" value="ECO:0007669"/>
    <property type="project" value="TreeGrafter"/>
</dbReference>
<evidence type="ECO:0000256" key="2">
    <source>
        <dbReference type="ARBA" id="ARBA00004173"/>
    </source>
</evidence>
<keyword evidence="10" id="KW-0809">Transit peptide</keyword>
<dbReference type="SMART" id="SM00823">
    <property type="entry name" value="PKS_PP"/>
    <property type="match status" value="1"/>
</dbReference>
<evidence type="ECO:0000256" key="8">
    <source>
        <dbReference type="ARBA" id="ARBA00022553"/>
    </source>
</evidence>
<proteinExistence type="inferred from homology"/>
<keyword evidence="8" id="KW-0597">Phosphoprotein</keyword>
<dbReference type="InterPro" id="IPR003231">
    <property type="entry name" value="ACP"/>
</dbReference>
<dbReference type="InterPro" id="IPR020806">
    <property type="entry name" value="PKS_PP-bd"/>
</dbReference>
<dbReference type="GO" id="GO:0005739">
    <property type="term" value="C:mitochondrion"/>
    <property type="evidence" value="ECO:0007669"/>
    <property type="project" value="UniProtKB-SubCell"/>
</dbReference>
<comment type="function">
    <text evidence="1 15">Carrier of the growing fatty acid chain in fatty acid biosynthesis.</text>
</comment>
<evidence type="ECO:0000256" key="12">
    <source>
        <dbReference type="ARBA" id="ARBA00023098"/>
    </source>
</evidence>
<dbReference type="Proteomes" id="UP001344447">
    <property type="component" value="Unassembled WGS sequence"/>
</dbReference>
<dbReference type="AlphaFoldDB" id="A0AAN7U913"/>
<evidence type="ECO:0000256" key="14">
    <source>
        <dbReference type="ARBA" id="ARBA00023160"/>
    </source>
</evidence>
<evidence type="ECO:0000256" key="13">
    <source>
        <dbReference type="ARBA" id="ARBA00023128"/>
    </source>
</evidence>
<dbReference type="EMBL" id="JAVFKY010000001">
    <property type="protein sequence ID" value="KAK5583601.1"/>
    <property type="molecule type" value="Genomic_DNA"/>
</dbReference>
<keyword evidence="11" id="KW-0249">Electron transport</keyword>
<dbReference type="PANTHER" id="PTHR20863:SF28">
    <property type="entry name" value="ACYL CARRIER PROTEIN, MITOCHONDRIAL"/>
    <property type="match status" value="1"/>
</dbReference>
<evidence type="ECO:0000313" key="18">
    <source>
        <dbReference type="Proteomes" id="UP001344447"/>
    </source>
</evidence>
<evidence type="ECO:0000256" key="4">
    <source>
        <dbReference type="ARBA" id="ARBA00010930"/>
    </source>
</evidence>
<dbReference type="Gene3D" id="1.10.1200.10">
    <property type="entry name" value="ACP-like"/>
    <property type="match status" value="1"/>
</dbReference>
<evidence type="ECO:0000256" key="5">
    <source>
        <dbReference type="ARBA" id="ARBA00022448"/>
    </source>
</evidence>
<keyword evidence="7 15" id="KW-0444">Lipid biosynthesis</keyword>
<name>A0AAN7U913_9MYCE</name>
<evidence type="ECO:0000256" key="3">
    <source>
        <dbReference type="ARBA" id="ARBA00005194"/>
    </source>
</evidence>
<accession>A0AAN7U913</accession>
<dbReference type="PANTHER" id="PTHR20863">
    <property type="entry name" value="ACYL CARRIER PROTEIN"/>
    <property type="match status" value="1"/>
</dbReference>
<keyword evidence="6 15" id="KW-0596">Phosphopantetheine</keyword>
<evidence type="ECO:0000256" key="6">
    <source>
        <dbReference type="ARBA" id="ARBA00022450"/>
    </source>
</evidence>
<reference evidence="17 18" key="1">
    <citation type="submission" date="2023-11" db="EMBL/GenBank/DDBJ databases">
        <title>Dfirmibasis_genome.</title>
        <authorList>
            <person name="Edelbroek B."/>
            <person name="Kjellin J."/>
            <person name="Jerlstrom-Hultqvist J."/>
            <person name="Soderbom F."/>
        </authorList>
    </citation>
    <scope>NUCLEOTIDE SEQUENCE [LARGE SCALE GENOMIC DNA]</scope>
    <source>
        <strain evidence="17 18">TNS-C-14</strain>
    </source>
</reference>
<evidence type="ECO:0000256" key="9">
    <source>
        <dbReference type="ARBA" id="ARBA00022832"/>
    </source>
</evidence>
<keyword evidence="9" id="KW-0276">Fatty acid metabolism</keyword>
<dbReference type="InterPro" id="IPR006162">
    <property type="entry name" value="Ppantetheine_attach_site"/>
</dbReference>
<dbReference type="GO" id="GO:0031177">
    <property type="term" value="F:phosphopantetheine binding"/>
    <property type="evidence" value="ECO:0007669"/>
    <property type="project" value="InterPro"/>
</dbReference>
<comment type="pathway">
    <text evidence="3">Lipid metabolism; fatty acid biosynthesis.</text>
</comment>
<evidence type="ECO:0000256" key="1">
    <source>
        <dbReference type="ARBA" id="ARBA00003180"/>
    </source>
</evidence>
<evidence type="ECO:0000256" key="11">
    <source>
        <dbReference type="ARBA" id="ARBA00022982"/>
    </source>
</evidence>
<comment type="similarity">
    <text evidence="4">Belongs to the acyl carrier protein (ACP) family.</text>
</comment>
<dbReference type="InterPro" id="IPR036736">
    <property type="entry name" value="ACP-like_sf"/>
</dbReference>
<dbReference type="SUPFAM" id="SSF47336">
    <property type="entry name" value="ACP-like"/>
    <property type="match status" value="1"/>
</dbReference>
<sequence>MIRNTFKLVSNIAVRPAFSSTFVRQPIVASSMMMRNYGSISEKEITDRVIDVVSKYDKVAGKSVQPTTTFKELGLDSLDSADILVAVEEEFGIEIPDEEADKITSCAETISYLRKTPTAK</sequence>
<protein>
    <recommendedName>
        <fullName evidence="15">Acyl carrier protein</fullName>
    </recommendedName>
</protein>
<gene>
    <name evidence="17" type="ORF">RB653_005199</name>
</gene>
<keyword evidence="13" id="KW-0496">Mitochondrion</keyword>
<feature type="domain" description="Carrier" evidence="16">
    <location>
        <begin position="43"/>
        <end position="117"/>
    </location>
</feature>
<dbReference type="GO" id="GO:0000036">
    <property type="term" value="F:acyl carrier activity"/>
    <property type="evidence" value="ECO:0007669"/>
    <property type="project" value="TreeGrafter"/>
</dbReference>
<comment type="subcellular location">
    <subcellularLocation>
        <location evidence="2">Mitochondrion</location>
    </subcellularLocation>
</comment>
<evidence type="ECO:0000256" key="10">
    <source>
        <dbReference type="ARBA" id="ARBA00022946"/>
    </source>
</evidence>